<accession>A0A7X8SGM7</accession>
<dbReference type="Proteomes" id="UP000585050">
    <property type="component" value="Unassembled WGS sequence"/>
</dbReference>
<sequence length="324" mass="37263">MTNTPLVTVICLSYNQEKFVEKTLLSIKQQNYSNIEIIIVDDASNDDSVNVILSTLQKYDITATFIQLEENKGNCKAFNKALSLSKGEYIIDLAADDILLPNRIKDDVGKFQQCSDEFAAVFSDISTIDENDKLLAPSYFKRDTQGALLLDVIEGDVYERVLSNPPLFSAPTITFKAKYLLEMGGYDETLAYEDFDIWIRLARKYKFAFYDEINTQKREVRYSLGKQFYKKRGNQLLRSTLRICLKAKDLNRNRKEDLSLANSVRYHAQLAFFTENYITAKAFYSLLFQLVSPSLRDRCLLIFLKNKVSLSKVYSIFLSKRGKS</sequence>
<dbReference type="RefSeq" id="WP_168880588.1">
    <property type="nucleotide sequence ID" value="NZ_JABAIL010000001.1"/>
</dbReference>
<evidence type="ECO:0000313" key="3">
    <source>
        <dbReference type="Proteomes" id="UP000585050"/>
    </source>
</evidence>
<dbReference type="Gene3D" id="3.90.550.10">
    <property type="entry name" value="Spore Coat Polysaccharide Biosynthesis Protein SpsA, Chain A"/>
    <property type="match status" value="1"/>
</dbReference>
<feature type="domain" description="Glycosyltransferase 2-like" evidence="1">
    <location>
        <begin position="8"/>
        <end position="130"/>
    </location>
</feature>
<dbReference type="InterPro" id="IPR029044">
    <property type="entry name" value="Nucleotide-diphossugar_trans"/>
</dbReference>
<dbReference type="SUPFAM" id="SSF53448">
    <property type="entry name" value="Nucleotide-diphospho-sugar transferases"/>
    <property type="match status" value="1"/>
</dbReference>
<proteinExistence type="predicted"/>
<dbReference type="InterPro" id="IPR001173">
    <property type="entry name" value="Glyco_trans_2-like"/>
</dbReference>
<keyword evidence="3" id="KW-1185">Reference proteome</keyword>
<keyword evidence="2" id="KW-0808">Transferase</keyword>
<comment type="caution">
    <text evidence="2">The sequence shown here is derived from an EMBL/GenBank/DDBJ whole genome shotgun (WGS) entry which is preliminary data.</text>
</comment>
<dbReference type="EMBL" id="JABAIL010000001">
    <property type="protein sequence ID" value="NLR89904.1"/>
    <property type="molecule type" value="Genomic_DNA"/>
</dbReference>
<dbReference type="AlphaFoldDB" id="A0A7X8SGM7"/>
<organism evidence="2 3">
    <name type="scientific">Flammeovirga agarivorans</name>
    <dbReference type="NCBI Taxonomy" id="2726742"/>
    <lineage>
        <taxon>Bacteria</taxon>
        <taxon>Pseudomonadati</taxon>
        <taxon>Bacteroidota</taxon>
        <taxon>Cytophagia</taxon>
        <taxon>Cytophagales</taxon>
        <taxon>Flammeovirgaceae</taxon>
        <taxon>Flammeovirga</taxon>
    </lineage>
</organism>
<dbReference type="PANTHER" id="PTHR43685">
    <property type="entry name" value="GLYCOSYLTRANSFERASE"/>
    <property type="match status" value="1"/>
</dbReference>
<dbReference type="GO" id="GO:0016740">
    <property type="term" value="F:transferase activity"/>
    <property type="evidence" value="ECO:0007669"/>
    <property type="project" value="UniProtKB-KW"/>
</dbReference>
<evidence type="ECO:0000313" key="2">
    <source>
        <dbReference type="EMBL" id="NLR89904.1"/>
    </source>
</evidence>
<name>A0A7X8SGM7_9BACT</name>
<evidence type="ECO:0000259" key="1">
    <source>
        <dbReference type="Pfam" id="PF00535"/>
    </source>
</evidence>
<reference evidence="2 3" key="1">
    <citation type="submission" date="2020-04" db="EMBL/GenBank/DDBJ databases">
        <title>Flammeovirga sp. SR4, a novel species isolated from seawater.</title>
        <authorList>
            <person name="Wang X."/>
        </authorList>
    </citation>
    <scope>NUCLEOTIDE SEQUENCE [LARGE SCALE GENOMIC DNA]</scope>
    <source>
        <strain evidence="2 3">SR4</strain>
    </source>
</reference>
<dbReference type="Pfam" id="PF00535">
    <property type="entry name" value="Glycos_transf_2"/>
    <property type="match status" value="1"/>
</dbReference>
<dbReference type="PANTHER" id="PTHR43685:SF2">
    <property type="entry name" value="GLYCOSYLTRANSFERASE 2-LIKE DOMAIN-CONTAINING PROTEIN"/>
    <property type="match status" value="1"/>
</dbReference>
<dbReference type="InterPro" id="IPR050834">
    <property type="entry name" value="Glycosyltransf_2"/>
</dbReference>
<gene>
    <name evidence="2" type="ORF">HGP29_01745</name>
</gene>
<protein>
    <submittedName>
        <fullName evidence="2">Glycosyltransferase</fullName>
    </submittedName>
</protein>